<dbReference type="PANTHER" id="PTHR31241">
    <property type="entry name" value="DEHYDRATION-RESPONSIVE ELEMENT-BINDING PROTEIN 2C"/>
    <property type="match status" value="1"/>
</dbReference>
<feature type="domain" description="AP2/ERF" evidence="10">
    <location>
        <begin position="33"/>
        <end position="90"/>
    </location>
</feature>
<dbReference type="InterPro" id="IPR001471">
    <property type="entry name" value="AP2/ERF_dom"/>
</dbReference>
<keyword evidence="4" id="KW-0238">DNA-binding</keyword>
<feature type="region of interest" description="Disordered" evidence="9">
    <location>
        <begin position="1"/>
        <end position="20"/>
    </location>
</feature>
<evidence type="ECO:0000259" key="10">
    <source>
        <dbReference type="PROSITE" id="PS51032"/>
    </source>
</evidence>
<feature type="compositionally biased region" description="Basic residues" evidence="9">
    <location>
        <begin position="9"/>
        <end position="20"/>
    </location>
</feature>
<dbReference type="AlphaFoldDB" id="A0A9Q0GHE6"/>
<dbReference type="PRINTS" id="PR00367">
    <property type="entry name" value="ETHRSPELEMNT"/>
</dbReference>
<dbReference type="InterPro" id="IPR036955">
    <property type="entry name" value="AP2/ERF_dom_sf"/>
</dbReference>
<keyword evidence="12" id="KW-1185">Reference proteome</keyword>
<accession>A0A9Q0GHE6</accession>
<evidence type="ECO:0000256" key="1">
    <source>
        <dbReference type="ARBA" id="ARBA00004123"/>
    </source>
</evidence>
<dbReference type="EMBL" id="JAKUCV010000858">
    <property type="protein sequence ID" value="KAJ4848619.1"/>
    <property type="molecule type" value="Genomic_DNA"/>
</dbReference>
<evidence type="ECO:0000256" key="2">
    <source>
        <dbReference type="ARBA" id="ARBA00023015"/>
    </source>
</evidence>
<dbReference type="Gene3D" id="3.30.730.10">
    <property type="entry name" value="AP2/ERF domain"/>
    <property type="match status" value="1"/>
</dbReference>
<keyword evidence="7" id="KW-0539">Nucleus</keyword>
<evidence type="ECO:0000313" key="12">
    <source>
        <dbReference type="Proteomes" id="UP001141552"/>
    </source>
</evidence>
<feature type="compositionally biased region" description="Polar residues" evidence="9">
    <location>
        <begin position="125"/>
        <end position="135"/>
    </location>
</feature>
<gene>
    <name evidence="11" type="ORF">Tsubulata_016185</name>
</gene>
<evidence type="ECO:0000256" key="7">
    <source>
        <dbReference type="ARBA" id="ARBA00023242"/>
    </source>
</evidence>
<keyword evidence="3" id="KW-0346">Stress response</keyword>
<evidence type="ECO:0000256" key="8">
    <source>
        <dbReference type="ARBA" id="ARBA00024343"/>
    </source>
</evidence>
<organism evidence="11 12">
    <name type="scientific">Turnera subulata</name>
    <dbReference type="NCBI Taxonomy" id="218843"/>
    <lineage>
        <taxon>Eukaryota</taxon>
        <taxon>Viridiplantae</taxon>
        <taxon>Streptophyta</taxon>
        <taxon>Embryophyta</taxon>
        <taxon>Tracheophyta</taxon>
        <taxon>Spermatophyta</taxon>
        <taxon>Magnoliopsida</taxon>
        <taxon>eudicotyledons</taxon>
        <taxon>Gunneridae</taxon>
        <taxon>Pentapetalae</taxon>
        <taxon>rosids</taxon>
        <taxon>fabids</taxon>
        <taxon>Malpighiales</taxon>
        <taxon>Passifloraceae</taxon>
        <taxon>Turnera</taxon>
    </lineage>
</organism>
<protein>
    <recommendedName>
        <fullName evidence="10">AP2/ERF domain-containing protein</fullName>
    </recommendedName>
</protein>
<dbReference type="GO" id="GO:0005634">
    <property type="term" value="C:nucleus"/>
    <property type="evidence" value="ECO:0007669"/>
    <property type="project" value="UniProtKB-SubCell"/>
</dbReference>
<dbReference type="SUPFAM" id="SSF54171">
    <property type="entry name" value="DNA-binding domain"/>
    <property type="match status" value="1"/>
</dbReference>
<keyword evidence="6" id="KW-0804">Transcription</keyword>
<evidence type="ECO:0000313" key="11">
    <source>
        <dbReference type="EMBL" id="KAJ4848619.1"/>
    </source>
</evidence>
<evidence type="ECO:0000256" key="9">
    <source>
        <dbReference type="SAM" id="MobiDB-lite"/>
    </source>
</evidence>
<evidence type="ECO:0000256" key="3">
    <source>
        <dbReference type="ARBA" id="ARBA00023016"/>
    </source>
</evidence>
<evidence type="ECO:0000256" key="4">
    <source>
        <dbReference type="ARBA" id="ARBA00023125"/>
    </source>
</evidence>
<dbReference type="OrthoDB" id="550883at2759"/>
<comment type="caution">
    <text evidence="11">The sequence shown here is derived from an EMBL/GenBank/DDBJ whole genome shotgun (WGS) entry which is preliminary data.</text>
</comment>
<comment type="similarity">
    <text evidence="8">Belongs to the AP2/ERF transcription factor family. ERF subfamily.</text>
</comment>
<dbReference type="FunFam" id="3.30.730.10:FF:000001">
    <property type="entry name" value="Ethylene-responsive transcription factor 2"/>
    <property type="match status" value="1"/>
</dbReference>
<dbReference type="PANTHER" id="PTHR31241:SF62">
    <property type="entry name" value="DEHYDRATION-RESPONSIVE ELEMENT-BINDING PROTEIN 2D"/>
    <property type="match status" value="1"/>
</dbReference>
<dbReference type="GO" id="GO:0003700">
    <property type="term" value="F:DNA-binding transcription factor activity"/>
    <property type="evidence" value="ECO:0007669"/>
    <property type="project" value="InterPro"/>
</dbReference>
<dbReference type="GO" id="GO:0045893">
    <property type="term" value="P:positive regulation of DNA-templated transcription"/>
    <property type="evidence" value="ECO:0007669"/>
    <property type="project" value="TreeGrafter"/>
</dbReference>
<dbReference type="CDD" id="cd00018">
    <property type="entry name" value="AP2"/>
    <property type="match status" value="1"/>
</dbReference>
<dbReference type="Proteomes" id="UP001141552">
    <property type="component" value="Unassembled WGS sequence"/>
</dbReference>
<dbReference type="GO" id="GO:0006950">
    <property type="term" value="P:response to stress"/>
    <property type="evidence" value="ECO:0007669"/>
    <property type="project" value="TreeGrafter"/>
</dbReference>
<dbReference type="PROSITE" id="PS51032">
    <property type="entry name" value="AP2_ERF"/>
    <property type="match status" value="1"/>
</dbReference>
<evidence type="ECO:0000256" key="6">
    <source>
        <dbReference type="ARBA" id="ARBA00023163"/>
    </source>
</evidence>
<comment type="subcellular location">
    <subcellularLocation>
        <location evidence="1">Nucleus</location>
    </subcellularLocation>
</comment>
<dbReference type="SMART" id="SM00380">
    <property type="entry name" value="AP2"/>
    <property type="match status" value="1"/>
</dbReference>
<keyword evidence="2" id="KW-0805">Transcription regulation</keyword>
<reference evidence="11" key="2">
    <citation type="journal article" date="2023" name="Plants (Basel)">
        <title>Annotation of the Turnera subulata (Passifloraceae) Draft Genome Reveals the S-Locus Evolved after the Divergence of Turneroideae from Passifloroideae in a Stepwise Manner.</title>
        <authorList>
            <person name="Henning P.M."/>
            <person name="Roalson E.H."/>
            <person name="Mir W."/>
            <person name="McCubbin A.G."/>
            <person name="Shore J.S."/>
        </authorList>
    </citation>
    <scope>NUCLEOTIDE SEQUENCE</scope>
    <source>
        <strain evidence="11">F60SS</strain>
    </source>
</reference>
<reference evidence="11" key="1">
    <citation type="submission" date="2022-02" db="EMBL/GenBank/DDBJ databases">
        <authorList>
            <person name="Henning P.M."/>
            <person name="McCubbin A.G."/>
            <person name="Shore J.S."/>
        </authorList>
    </citation>
    <scope>NUCLEOTIDE SEQUENCE</scope>
    <source>
        <strain evidence="11">F60SS</strain>
        <tissue evidence="11">Leaves</tissue>
    </source>
</reference>
<proteinExistence type="inferred from homology"/>
<keyword evidence="5" id="KW-0010">Activator</keyword>
<dbReference type="Pfam" id="PF00847">
    <property type="entry name" value="AP2"/>
    <property type="match status" value="1"/>
</dbReference>
<name>A0A9Q0GHE6_9ROSI</name>
<dbReference type="GO" id="GO:0000976">
    <property type="term" value="F:transcription cis-regulatory region binding"/>
    <property type="evidence" value="ECO:0007669"/>
    <property type="project" value="TreeGrafter"/>
</dbReference>
<sequence>MNNKEGKARKPCKGRSRKGCMKGKGGPENALCTYKGVRQRTWGRWVAEIREPTRGNRIWLGSFNTSLEAAKAYDHAALKLYGPEADLNLPPSYLMPTTPPNNNSLLPSGIDASLHQKFCMGSQDLGTTTSLSTPPRGSPTLADSGGAAAEGLGRGGDSVNRFLDSSTSGSVGGGESGYWPDLAVEKDFWGTSYESGVQVGSLMGGDSLCWEGFQDPWGF</sequence>
<dbReference type="InterPro" id="IPR016177">
    <property type="entry name" value="DNA-bd_dom_sf"/>
</dbReference>
<feature type="region of interest" description="Disordered" evidence="9">
    <location>
        <begin position="125"/>
        <end position="157"/>
    </location>
</feature>
<evidence type="ECO:0000256" key="5">
    <source>
        <dbReference type="ARBA" id="ARBA00023159"/>
    </source>
</evidence>